<dbReference type="AlphaFoldDB" id="A0AAN7T6B9"/>
<accession>A0AAN7T6B9</accession>
<sequence length="402" mass="45503">MPNAIDERLNCTRLPVSDDDWFRGFESRSCFLLPDATHRWKEVAASGNQSPQTWFILINSYMFDAFQMGAFPEVWQKRVGFHADQLPSKKKTSVPDLRKFLDFLENCLQCAQIALPEQLEWKERLLVFDGASRAIDCARFSIHVMSQLARLMLCIWEVNRASMALQHSETDRGRSASFSHPTPTATAAQEQAWVKYIDAANLTARMVRNSAPYHLRFVNPLIANAIWISAASLVVAKLFAPHNFDSCQAQSNFDLLVVTLNKYEAFWEIPCVLKHKLQNLESTLRNIRQCTPGTEDATMVDGRSPMFSASDPVQQSHAQAHTSHLSNVHSQQAVDLSSNTVTDFSSQDWLAQDFFDFNAIPSLGPGPSRSITPFVFDPIFDGNVLSDTEFFNFNDLFAYPYQ</sequence>
<gene>
    <name evidence="1" type="ORF">LTR05_000572</name>
</gene>
<dbReference type="EMBL" id="JAVRRJ010000001">
    <property type="protein sequence ID" value="KAK5090400.1"/>
    <property type="molecule type" value="Genomic_DNA"/>
</dbReference>
<dbReference type="Proteomes" id="UP001309876">
    <property type="component" value="Unassembled WGS sequence"/>
</dbReference>
<evidence type="ECO:0000313" key="1">
    <source>
        <dbReference type="EMBL" id="KAK5090400.1"/>
    </source>
</evidence>
<proteinExistence type="predicted"/>
<evidence type="ECO:0000313" key="2">
    <source>
        <dbReference type="Proteomes" id="UP001309876"/>
    </source>
</evidence>
<organism evidence="1 2">
    <name type="scientific">Lithohypha guttulata</name>
    <dbReference type="NCBI Taxonomy" id="1690604"/>
    <lineage>
        <taxon>Eukaryota</taxon>
        <taxon>Fungi</taxon>
        <taxon>Dikarya</taxon>
        <taxon>Ascomycota</taxon>
        <taxon>Pezizomycotina</taxon>
        <taxon>Eurotiomycetes</taxon>
        <taxon>Chaetothyriomycetidae</taxon>
        <taxon>Chaetothyriales</taxon>
        <taxon>Trichomeriaceae</taxon>
        <taxon>Lithohypha</taxon>
    </lineage>
</organism>
<name>A0AAN7T6B9_9EURO</name>
<evidence type="ECO:0008006" key="3">
    <source>
        <dbReference type="Google" id="ProtNLM"/>
    </source>
</evidence>
<protein>
    <recommendedName>
        <fullName evidence="3">Transcription factor</fullName>
    </recommendedName>
</protein>
<keyword evidence="2" id="KW-1185">Reference proteome</keyword>
<comment type="caution">
    <text evidence="1">The sequence shown here is derived from an EMBL/GenBank/DDBJ whole genome shotgun (WGS) entry which is preliminary data.</text>
</comment>
<reference evidence="1 2" key="1">
    <citation type="submission" date="2023-08" db="EMBL/GenBank/DDBJ databases">
        <title>Black Yeasts Isolated from many extreme environments.</title>
        <authorList>
            <person name="Coleine C."/>
            <person name="Stajich J.E."/>
            <person name="Selbmann L."/>
        </authorList>
    </citation>
    <scope>NUCLEOTIDE SEQUENCE [LARGE SCALE GENOMIC DNA]</scope>
    <source>
        <strain evidence="1 2">CCFEE 5910</strain>
    </source>
</reference>